<organism evidence="4 5">
    <name type="scientific">Gordonia desulfuricans</name>
    <dbReference type="NCBI Taxonomy" id="89051"/>
    <lineage>
        <taxon>Bacteria</taxon>
        <taxon>Bacillati</taxon>
        <taxon>Actinomycetota</taxon>
        <taxon>Actinomycetes</taxon>
        <taxon>Mycobacteriales</taxon>
        <taxon>Gordoniaceae</taxon>
        <taxon>Gordonia</taxon>
    </lineage>
</organism>
<dbReference type="Gene3D" id="2.30.110.10">
    <property type="entry name" value="Electron Transport, Fmn-binding Protein, Chain A"/>
    <property type="match status" value="1"/>
</dbReference>
<dbReference type="PANTHER" id="PTHR30466">
    <property type="entry name" value="FLAVIN REDUCTASE"/>
    <property type="match status" value="1"/>
</dbReference>
<comment type="similarity">
    <text evidence="1">Belongs to the non-flavoprotein flavin reductase family.</text>
</comment>
<dbReference type="GO" id="GO:0042602">
    <property type="term" value="F:riboflavin reductase (NADPH) activity"/>
    <property type="evidence" value="ECO:0007669"/>
    <property type="project" value="TreeGrafter"/>
</dbReference>
<evidence type="ECO:0000256" key="1">
    <source>
        <dbReference type="ARBA" id="ARBA00008898"/>
    </source>
</evidence>
<evidence type="ECO:0000259" key="3">
    <source>
        <dbReference type="SMART" id="SM00903"/>
    </source>
</evidence>
<dbReference type="RefSeq" id="WP_020793605.1">
    <property type="nucleotide sequence ID" value="NZ_JAADZU010000120.1"/>
</dbReference>
<reference evidence="4 5" key="1">
    <citation type="submission" date="2020-01" db="EMBL/GenBank/DDBJ databases">
        <title>Investigation of new actinobacteria for the biodesulphurisation of diesel fuel.</title>
        <authorList>
            <person name="Athi Narayanan S.M."/>
        </authorList>
    </citation>
    <scope>NUCLEOTIDE SEQUENCE [LARGE SCALE GENOMIC DNA]</scope>
    <source>
        <strain evidence="4 5">213E</strain>
    </source>
</reference>
<dbReference type="Pfam" id="PF01613">
    <property type="entry name" value="Flavin_Reduct"/>
    <property type="match status" value="1"/>
</dbReference>
<proteinExistence type="inferred from homology"/>
<dbReference type="Proteomes" id="UP000466307">
    <property type="component" value="Unassembled WGS sequence"/>
</dbReference>
<dbReference type="SUPFAM" id="SSF50475">
    <property type="entry name" value="FMN-binding split barrel"/>
    <property type="match status" value="1"/>
</dbReference>
<dbReference type="EMBL" id="JAADZU010000120">
    <property type="protein sequence ID" value="NDK92420.1"/>
    <property type="molecule type" value="Genomic_DNA"/>
</dbReference>
<dbReference type="InterPro" id="IPR050268">
    <property type="entry name" value="NADH-dep_flavin_reductase"/>
</dbReference>
<dbReference type="GO" id="GO:0010181">
    <property type="term" value="F:FMN binding"/>
    <property type="evidence" value="ECO:0007669"/>
    <property type="project" value="InterPro"/>
</dbReference>
<keyword evidence="2" id="KW-0560">Oxidoreductase</keyword>
<name>A0A7K3LVV7_9ACTN</name>
<dbReference type="SMART" id="SM00903">
    <property type="entry name" value="Flavin_Reduct"/>
    <property type="match status" value="1"/>
</dbReference>
<dbReference type="AlphaFoldDB" id="A0A7K3LVV7"/>
<evidence type="ECO:0000313" key="5">
    <source>
        <dbReference type="Proteomes" id="UP000466307"/>
    </source>
</evidence>
<dbReference type="PANTHER" id="PTHR30466:SF11">
    <property type="entry name" value="FLAVIN-DEPENDENT MONOOXYGENASE, REDUCTASE SUBUNIT HSAB"/>
    <property type="match status" value="1"/>
</dbReference>
<evidence type="ECO:0000313" key="4">
    <source>
        <dbReference type="EMBL" id="NDK92420.1"/>
    </source>
</evidence>
<accession>A0A7K3LVV7</accession>
<dbReference type="InterPro" id="IPR012349">
    <property type="entry name" value="Split_barrel_FMN-bd"/>
</dbReference>
<gene>
    <name evidence="4" type="ORF">GYA93_23085</name>
</gene>
<protein>
    <submittedName>
        <fullName evidence="4">Flavin reductase family protein</fullName>
    </submittedName>
</protein>
<evidence type="ECO:0000256" key="2">
    <source>
        <dbReference type="ARBA" id="ARBA00023002"/>
    </source>
</evidence>
<sequence>MTAPPGEFSAVTDPGALKQAFGCFPSGVVAVCSDVGGPHDPQPIGMAASSFTSVSMDPPLVSVCVQNTSTTWPRLRASRALGVSVFSADQSELCRQMAGPAEHRFDGIDPFGPDAGTRTGVDDGALFVPQAAAHLLCTVAQEVPAGDHVVVLLRIEALRSDPDIEPLVFHASSFRALEARR</sequence>
<keyword evidence="5" id="KW-1185">Reference proteome</keyword>
<feature type="domain" description="Flavin reductase like" evidence="3">
    <location>
        <begin position="21"/>
        <end position="176"/>
    </location>
</feature>
<comment type="caution">
    <text evidence="4">The sequence shown here is derived from an EMBL/GenBank/DDBJ whole genome shotgun (WGS) entry which is preliminary data.</text>
</comment>
<dbReference type="InterPro" id="IPR002563">
    <property type="entry name" value="Flavin_Rdtase-like_dom"/>
</dbReference>